<accession>A0A834T9K3</accession>
<protein>
    <submittedName>
        <fullName evidence="1">Uncharacterized protein</fullName>
    </submittedName>
</protein>
<evidence type="ECO:0000313" key="2">
    <source>
        <dbReference type="Proteomes" id="UP000634136"/>
    </source>
</evidence>
<dbReference type="EMBL" id="JAAIUW010000009">
    <property type="protein sequence ID" value="KAF7817695.1"/>
    <property type="molecule type" value="Genomic_DNA"/>
</dbReference>
<gene>
    <name evidence="1" type="ORF">G2W53_031664</name>
</gene>
<dbReference type="AlphaFoldDB" id="A0A834T9K3"/>
<reference evidence="1" key="1">
    <citation type="submission" date="2020-09" db="EMBL/GenBank/DDBJ databases">
        <title>Genome-Enabled Discovery of Anthraquinone Biosynthesis in Senna tora.</title>
        <authorList>
            <person name="Kang S.-H."/>
            <person name="Pandey R.P."/>
            <person name="Lee C.-M."/>
            <person name="Sim J.-S."/>
            <person name="Jeong J.-T."/>
            <person name="Choi B.-S."/>
            <person name="Jung M."/>
            <person name="Ginzburg D."/>
            <person name="Zhao K."/>
            <person name="Won S.Y."/>
            <person name="Oh T.-J."/>
            <person name="Yu Y."/>
            <person name="Kim N.-H."/>
            <person name="Lee O.R."/>
            <person name="Lee T.-H."/>
            <person name="Bashyal P."/>
            <person name="Kim T.-S."/>
            <person name="Lee W.-H."/>
            <person name="Kawkins C."/>
            <person name="Kim C.-K."/>
            <person name="Kim J.S."/>
            <person name="Ahn B.O."/>
            <person name="Rhee S.Y."/>
            <person name="Sohng J.K."/>
        </authorList>
    </citation>
    <scope>NUCLEOTIDE SEQUENCE</scope>
    <source>
        <tissue evidence="1">Leaf</tissue>
    </source>
</reference>
<comment type="caution">
    <text evidence="1">The sequence shown here is derived from an EMBL/GenBank/DDBJ whole genome shotgun (WGS) entry which is preliminary data.</text>
</comment>
<name>A0A834T9K3_9FABA</name>
<organism evidence="1 2">
    <name type="scientific">Senna tora</name>
    <dbReference type="NCBI Taxonomy" id="362788"/>
    <lineage>
        <taxon>Eukaryota</taxon>
        <taxon>Viridiplantae</taxon>
        <taxon>Streptophyta</taxon>
        <taxon>Embryophyta</taxon>
        <taxon>Tracheophyta</taxon>
        <taxon>Spermatophyta</taxon>
        <taxon>Magnoliopsida</taxon>
        <taxon>eudicotyledons</taxon>
        <taxon>Gunneridae</taxon>
        <taxon>Pentapetalae</taxon>
        <taxon>rosids</taxon>
        <taxon>fabids</taxon>
        <taxon>Fabales</taxon>
        <taxon>Fabaceae</taxon>
        <taxon>Caesalpinioideae</taxon>
        <taxon>Cassia clade</taxon>
        <taxon>Senna</taxon>
    </lineage>
</organism>
<keyword evidence="2" id="KW-1185">Reference proteome</keyword>
<proteinExistence type="predicted"/>
<sequence>MRSKASRVPDQTLEGIHTLRLKFKTLAKAILLSSKSTTITETNTTMKVWTTFLRNHEEESQSPS</sequence>
<evidence type="ECO:0000313" key="1">
    <source>
        <dbReference type="EMBL" id="KAF7817695.1"/>
    </source>
</evidence>
<dbReference type="Proteomes" id="UP000634136">
    <property type="component" value="Unassembled WGS sequence"/>
</dbReference>